<organism evidence="2 3">
    <name type="scientific">Tolypocladium capitatum</name>
    <dbReference type="NCBI Taxonomy" id="45235"/>
    <lineage>
        <taxon>Eukaryota</taxon>
        <taxon>Fungi</taxon>
        <taxon>Dikarya</taxon>
        <taxon>Ascomycota</taxon>
        <taxon>Pezizomycotina</taxon>
        <taxon>Sordariomycetes</taxon>
        <taxon>Hypocreomycetidae</taxon>
        <taxon>Hypocreales</taxon>
        <taxon>Ophiocordycipitaceae</taxon>
        <taxon>Tolypocladium</taxon>
    </lineage>
</organism>
<comment type="caution">
    <text evidence="2">The sequence shown here is derived from an EMBL/GenBank/DDBJ whole genome shotgun (WGS) entry which is preliminary data.</text>
</comment>
<proteinExistence type="predicted"/>
<feature type="region of interest" description="Disordered" evidence="1">
    <location>
        <begin position="298"/>
        <end position="320"/>
    </location>
</feature>
<keyword evidence="3" id="KW-1185">Reference proteome</keyword>
<sequence length="439" mass="48062">MGPWYPPHTHRGEQTSRCTPPKTPLRRMTVPTPRRLRIHHVHVVVVVVVVDHRDRLLPAHVLAAHGTRALAPQPRPDTLEVEAVAALARQLDDETPLVLEVRHLADGAVVVGGERLAADAVERVDKLLARAAQRRGRIVDVGLERGHELVEEVAVVGRGRRRRQRLQLVLQQAEEGGGVDGRGRGVRVVVGGLRARGLAELVEEGEEGGHVDAARGAPGLREPDVVLDWARRRSAAVLLGIWGGHDLPSYWVAMAGEGAAAGPAASFGGGWRCAAADEGVQWSGDALQVASRRRRLEQAAVSSQAGKDSRRGSRHGATVGRSLPAQRVAARIIRLRLGRPRVLADFASKLFYKEQYELQCKIQCKMQREMQRKVPRNMRAMPTRRSVAPACQSDVVSLLEQQIAELPESRSPPSASCPQLLYRAQSIYSSAPRNRALRN</sequence>
<name>A0A2K3Q6X9_9HYPO</name>
<accession>A0A2K3Q6X9</accession>
<dbReference type="Proteomes" id="UP000236621">
    <property type="component" value="Unassembled WGS sequence"/>
</dbReference>
<reference evidence="2 3" key="1">
    <citation type="submission" date="2017-08" db="EMBL/GenBank/DDBJ databases">
        <title>Harnessing the power of phylogenomics to disentangle the directionality and signatures of interkingdom host jumping in the parasitic fungal genus Tolypocladium.</title>
        <authorList>
            <person name="Quandt C.A."/>
            <person name="Patterson W."/>
            <person name="Spatafora J.W."/>
        </authorList>
    </citation>
    <scope>NUCLEOTIDE SEQUENCE [LARGE SCALE GENOMIC DNA]</scope>
    <source>
        <strain evidence="2 3">CBS 113982</strain>
    </source>
</reference>
<dbReference type="AlphaFoldDB" id="A0A2K3Q6X9"/>
<feature type="region of interest" description="Disordered" evidence="1">
    <location>
        <begin position="1"/>
        <end position="27"/>
    </location>
</feature>
<evidence type="ECO:0000313" key="2">
    <source>
        <dbReference type="EMBL" id="PNY23325.1"/>
    </source>
</evidence>
<dbReference type="EMBL" id="NRSZ01001108">
    <property type="protein sequence ID" value="PNY23325.1"/>
    <property type="molecule type" value="Genomic_DNA"/>
</dbReference>
<evidence type="ECO:0000256" key="1">
    <source>
        <dbReference type="SAM" id="MobiDB-lite"/>
    </source>
</evidence>
<protein>
    <submittedName>
        <fullName evidence="2">Uncharacterized protein</fullName>
    </submittedName>
</protein>
<evidence type="ECO:0000313" key="3">
    <source>
        <dbReference type="Proteomes" id="UP000236621"/>
    </source>
</evidence>
<gene>
    <name evidence="2" type="ORF">TCAP_06735</name>
</gene>